<gene>
    <name evidence="3" type="ORF">ACI43T_09470</name>
</gene>
<keyword evidence="4" id="KW-1185">Reference proteome</keyword>
<evidence type="ECO:0000313" key="3">
    <source>
        <dbReference type="EMBL" id="MFK7642718.1"/>
    </source>
</evidence>
<keyword evidence="1" id="KW-1133">Transmembrane helix</keyword>
<sequence>MKQNIFKSTKEQYRNTMAVLAMMTLSGSAFADGATKKGGIGDVKDACGQVSGFFSNIQSILQVASVAVVTIAVIMAGYQIAFAHKRVADVAPILVGALVIGAAGQIASWLITYSSSC</sequence>
<keyword evidence="1" id="KW-0812">Transmembrane</keyword>
<organism evidence="3 4">
    <name type="scientific">Neisseria oralis</name>
    <dbReference type="NCBI Taxonomy" id="1107316"/>
    <lineage>
        <taxon>Bacteria</taxon>
        <taxon>Pseudomonadati</taxon>
        <taxon>Pseudomonadota</taxon>
        <taxon>Betaproteobacteria</taxon>
        <taxon>Neisseriales</taxon>
        <taxon>Neisseriaceae</taxon>
        <taxon>Neisseria</taxon>
    </lineage>
</organism>
<keyword evidence="2" id="KW-0732">Signal</keyword>
<feature type="transmembrane region" description="Helical" evidence="1">
    <location>
        <begin position="90"/>
        <end position="111"/>
    </location>
</feature>
<evidence type="ECO:0000313" key="4">
    <source>
        <dbReference type="Proteomes" id="UP001621964"/>
    </source>
</evidence>
<feature type="chain" id="PRO_5047464352" evidence="2">
    <location>
        <begin position="32"/>
        <end position="117"/>
    </location>
</feature>
<feature type="signal peptide" evidence="2">
    <location>
        <begin position="1"/>
        <end position="31"/>
    </location>
</feature>
<accession>A0ABW8Q556</accession>
<evidence type="ECO:0000256" key="1">
    <source>
        <dbReference type="SAM" id="Phobius"/>
    </source>
</evidence>
<dbReference type="RefSeq" id="WP_405386705.1">
    <property type="nucleotide sequence ID" value="NZ_JBJGEB010000009.1"/>
</dbReference>
<keyword evidence="1" id="KW-0472">Membrane</keyword>
<feature type="transmembrane region" description="Helical" evidence="1">
    <location>
        <begin position="60"/>
        <end position="78"/>
    </location>
</feature>
<evidence type="ECO:0000256" key="2">
    <source>
        <dbReference type="SAM" id="SignalP"/>
    </source>
</evidence>
<protein>
    <submittedName>
        <fullName evidence="3">TrbC/VirB2 family protein</fullName>
    </submittedName>
</protein>
<proteinExistence type="predicted"/>
<name>A0ABW8Q556_9NEIS</name>
<dbReference type="Proteomes" id="UP001621964">
    <property type="component" value="Unassembled WGS sequence"/>
</dbReference>
<dbReference type="Pfam" id="PF04956">
    <property type="entry name" value="TrbC"/>
    <property type="match status" value="1"/>
</dbReference>
<comment type="caution">
    <text evidence="3">The sequence shown here is derived from an EMBL/GenBank/DDBJ whole genome shotgun (WGS) entry which is preliminary data.</text>
</comment>
<reference evidence="3 4" key="1">
    <citation type="submission" date="2024-11" db="EMBL/GenBank/DDBJ databases">
        <authorList>
            <person name="Mikucki A.G."/>
            <person name="Kahler C.M."/>
        </authorList>
    </citation>
    <scope>NUCLEOTIDE SEQUENCE [LARGE SCALE GENOMIC DNA]</scope>
    <source>
        <strain evidence="3 4">EXNM717</strain>
    </source>
</reference>
<dbReference type="EMBL" id="JBJGEB010000009">
    <property type="protein sequence ID" value="MFK7642718.1"/>
    <property type="molecule type" value="Genomic_DNA"/>
</dbReference>
<dbReference type="InterPro" id="IPR007039">
    <property type="entry name" value="TrbC/VirB2"/>
</dbReference>